<proteinExistence type="predicted"/>
<gene>
    <name evidence="1" type="ORF">ANCCAN_16302</name>
</gene>
<feature type="non-terminal residue" evidence="1">
    <location>
        <position position="1"/>
    </location>
</feature>
<accession>A0A368G270</accession>
<reference evidence="1 2" key="1">
    <citation type="submission" date="2014-10" db="EMBL/GenBank/DDBJ databases">
        <title>Draft genome of the hookworm Ancylostoma caninum.</title>
        <authorList>
            <person name="Mitreva M."/>
        </authorList>
    </citation>
    <scope>NUCLEOTIDE SEQUENCE [LARGE SCALE GENOMIC DNA]</scope>
    <source>
        <strain evidence="1 2">Baltimore</strain>
    </source>
</reference>
<name>A0A368G270_ANCCA</name>
<comment type="caution">
    <text evidence="1">The sequence shown here is derived from an EMBL/GenBank/DDBJ whole genome shotgun (WGS) entry which is preliminary data.</text>
</comment>
<dbReference type="PANTHER" id="PTHR31063">
    <property type="entry name" value="PROTEIN CBG08668"/>
    <property type="match status" value="1"/>
</dbReference>
<dbReference type="EMBL" id="JOJR01000442">
    <property type="protein sequence ID" value="RCN37788.1"/>
    <property type="molecule type" value="Genomic_DNA"/>
</dbReference>
<evidence type="ECO:0000313" key="1">
    <source>
        <dbReference type="EMBL" id="RCN37788.1"/>
    </source>
</evidence>
<dbReference type="OrthoDB" id="5867846at2759"/>
<protein>
    <submittedName>
        <fullName evidence="1">Uncharacterized protein</fullName>
    </submittedName>
</protein>
<sequence>LKTGEENLGLCCDCDSVFHVENGFKTPLRCPRCIWHYYDDGTYRHLHGYDPVLTSRMRKHIIALASDIEYCDECRLRITRAVPGKRLIRKDFAMLCTEARIQRFSTQKIEQFNKSVARSFPLKSERCRLNHLRKTVLFLVENCTAWIYLNMPNDCQHMRTAVSQLFHQLLALEWQTSADRDDIASRVDQLEKATRELISMFQEHINRV</sequence>
<evidence type="ECO:0000313" key="2">
    <source>
        <dbReference type="Proteomes" id="UP000252519"/>
    </source>
</evidence>
<organism evidence="1 2">
    <name type="scientific">Ancylostoma caninum</name>
    <name type="common">Dog hookworm</name>
    <dbReference type="NCBI Taxonomy" id="29170"/>
    <lineage>
        <taxon>Eukaryota</taxon>
        <taxon>Metazoa</taxon>
        <taxon>Ecdysozoa</taxon>
        <taxon>Nematoda</taxon>
        <taxon>Chromadorea</taxon>
        <taxon>Rhabditida</taxon>
        <taxon>Rhabditina</taxon>
        <taxon>Rhabditomorpha</taxon>
        <taxon>Strongyloidea</taxon>
        <taxon>Ancylostomatidae</taxon>
        <taxon>Ancylostomatinae</taxon>
        <taxon>Ancylostoma</taxon>
    </lineage>
</organism>
<dbReference type="Proteomes" id="UP000252519">
    <property type="component" value="Unassembled WGS sequence"/>
</dbReference>
<keyword evidence="2" id="KW-1185">Reference proteome</keyword>
<dbReference type="AlphaFoldDB" id="A0A368G270"/>
<dbReference type="PANTHER" id="PTHR31063:SF4">
    <property type="entry name" value="IBR DOMAIN-CONTAINING PROTEIN"/>
    <property type="match status" value="1"/>
</dbReference>